<evidence type="ECO:0000313" key="1">
    <source>
        <dbReference type="EMBL" id="MFG3191011.1"/>
    </source>
</evidence>
<name>A0ABW7BY06_9ACTN</name>
<accession>A0ABW7BY06</accession>
<dbReference type="RefSeq" id="WP_189848024.1">
    <property type="nucleotide sequence ID" value="NZ_BMVV01000003.1"/>
</dbReference>
<protein>
    <submittedName>
        <fullName evidence="1">Uncharacterized protein</fullName>
    </submittedName>
</protein>
<proteinExistence type="predicted"/>
<keyword evidence="2" id="KW-1185">Reference proteome</keyword>
<reference evidence="1 2" key="1">
    <citation type="submission" date="2024-10" db="EMBL/GenBank/DDBJ databases">
        <title>The Natural Products Discovery Center: Release of the First 8490 Sequenced Strains for Exploring Actinobacteria Biosynthetic Diversity.</title>
        <authorList>
            <person name="Kalkreuter E."/>
            <person name="Kautsar S.A."/>
            <person name="Yang D."/>
            <person name="Bader C.D."/>
            <person name="Teijaro C.N."/>
            <person name="Fluegel L."/>
            <person name="Davis C.M."/>
            <person name="Simpson J.R."/>
            <person name="Lauterbach L."/>
            <person name="Steele A.D."/>
            <person name="Gui C."/>
            <person name="Meng S."/>
            <person name="Li G."/>
            <person name="Viehrig K."/>
            <person name="Ye F."/>
            <person name="Su P."/>
            <person name="Kiefer A.F."/>
            <person name="Nichols A."/>
            <person name="Cepeda A.J."/>
            <person name="Yan W."/>
            <person name="Fan B."/>
            <person name="Jiang Y."/>
            <person name="Adhikari A."/>
            <person name="Zheng C.-J."/>
            <person name="Schuster L."/>
            <person name="Cowan T.M."/>
            <person name="Smanski M.J."/>
            <person name="Chevrette M.G."/>
            <person name="De Carvalho L.P.S."/>
            <person name="Shen B."/>
        </authorList>
    </citation>
    <scope>NUCLEOTIDE SEQUENCE [LARGE SCALE GENOMIC DNA]</scope>
    <source>
        <strain evidence="1 2">NPDC048229</strain>
    </source>
</reference>
<gene>
    <name evidence="1" type="ORF">ACGFYS_18965</name>
</gene>
<organism evidence="1 2">
    <name type="scientific">Streptomyces omiyaensis</name>
    <dbReference type="NCBI Taxonomy" id="68247"/>
    <lineage>
        <taxon>Bacteria</taxon>
        <taxon>Bacillati</taxon>
        <taxon>Actinomycetota</taxon>
        <taxon>Actinomycetes</taxon>
        <taxon>Kitasatosporales</taxon>
        <taxon>Streptomycetaceae</taxon>
        <taxon>Streptomyces</taxon>
    </lineage>
</organism>
<sequence>MTQPDREFSIFRALQEAGEGVLDIPSLSVLRYKSPSVLIAEFQATWGVEPKAVALPVAEADGFLYEVQGLRGVPMSSYAQPTQNLRAFEDVVKVFLGLGKNIILTLCPTMGYIPGEGLQLRDISGASSPQLCFANPRSSEVLGAILGTGIDIVRRVSSKTAGVGLQGIAIDVTDLWGMSGELGRVEATCFCTSCTQHFTDTAPDLLKHFRTFPNPWSLLLRPTDTGIDYVSEVSPGMTPEEVVGIARQRRYVEQFPNADQSELLEHATLLLRYMRSRHALTIGAIGALLDYATEGLDETYTRILIMEGETYGWTSGLWIEELDTEFDDEGNRSYDEIWFNVTPGYLPQTVPYRAYMWRRSRYTINNFFDLAGSLSNASMRVNTMLSQRSIEECRRMVADHWQRVHGSALSSQAALVMLPKDSERALEKKIRRGFVGVGLDREFGDRFSDQLAILPGRADTAARPVPDIDLASILYRLREGQA</sequence>
<evidence type="ECO:0000313" key="2">
    <source>
        <dbReference type="Proteomes" id="UP001604282"/>
    </source>
</evidence>
<comment type="caution">
    <text evidence="1">The sequence shown here is derived from an EMBL/GenBank/DDBJ whole genome shotgun (WGS) entry which is preliminary data.</text>
</comment>
<dbReference type="Proteomes" id="UP001604282">
    <property type="component" value="Unassembled WGS sequence"/>
</dbReference>
<dbReference type="EMBL" id="JBICZW010000010">
    <property type="protein sequence ID" value="MFG3191011.1"/>
    <property type="molecule type" value="Genomic_DNA"/>
</dbReference>